<evidence type="ECO:0000256" key="1">
    <source>
        <dbReference type="ARBA" id="ARBA00022729"/>
    </source>
</evidence>
<evidence type="ECO:0000256" key="3">
    <source>
        <dbReference type="SAM" id="SignalP"/>
    </source>
</evidence>
<protein>
    <recommendedName>
        <fullName evidence="4">Aldos-2-ulose dehydratase beta-propeller domain-containing protein</fullName>
    </recommendedName>
</protein>
<evidence type="ECO:0000256" key="2">
    <source>
        <dbReference type="SAM" id="MobiDB-lite"/>
    </source>
</evidence>
<feature type="domain" description="Aldos-2-ulose dehydratase beta-propeller" evidence="4">
    <location>
        <begin position="114"/>
        <end position="288"/>
    </location>
</feature>
<dbReference type="RefSeq" id="WP_207394675.1">
    <property type="nucleotide sequence ID" value="NZ_JABRWO010000001.1"/>
</dbReference>
<dbReference type="AlphaFoldDB" id="A0A7V8V1I8"/>
<gene>
    <name evidence="5" type="ORF">HOV93_03120</name>
</gene>
<evidence type="ECO:0000313" key="6">
    <source>
        <dbReference type="Proteomes" id="UP000551616"/>
    </source>
</evidence>
<comment type="caution">
    <text evidence="5">The sequence shown here is derived from an EMBL/GenBank/DDBJ whole genome shotgun (WGS) entry which is preliminary data.</text>
</comment>
<evidence type="ECO:0000313" key="5">
    <source>
        <dbReference type="EMBL" id="MBA2113164.1"/>
    </source>
</evidence>
<accession>A0A7V8V1I8</accession>
<feature type="region of interest" description="Disordered" evidence="2">
    <location>
        <begin position="237"/>
        <end position="260"/>
    </location>
</feature>
<dbReference type="InterPro" id="IPR028994">
    <property type="entry name" value="Integrin_alpha_N"/>
</dbReference>
<feature type="compositionally biased region" description="Polar residues" evidence="2">
    <location>
        <begin position="237"/>
        <end position="255"/>
    </location>
</feature>
<reference evidence="5 6" key="1">
    <citation type="submission" date="2020-05" db="EMBL/GenBank/DDBJ databases">
        <title>Bremerella alba sp. nov., a novel planctomycete isolated from the surface of the macroalga Fucus spiralis.</title>
        <authorList>
            <person name="Godinho O."/>
            <person name="Botelho R."/>
            <person name="Albuquerque L."/>
            <person name="Wiegand S."/>
            <person name="Da Costa M.S."/>
            <person name="Lobo-Da-Cunha A."/>
            <person name="Jogler C."/>
            <person name="Lage O.M."/>
        </authorList>
    </citation>
    <scope>NUCLEOTIDE SEQUENCE [LARGE SCALE GENOMIC DNA]</scope>
    <source>
        <strain evidence="5 6">FF15</strain>
    </source>
</reference>
<evidence type="ECO:0000259" key="4">
    <source>
        <dbReference type="Pfam" id="PF22301"/>
    </source>
</evidence>
<name>A0A7V8V1I8_9BACT</name>
<dbReference type="Pfam" id="PF01839">
    <property type="entry name" value="FG-GAP"/>
    <property type="match status" value="1"/>
</dbReference>
<sequence>MRYLPTLLTALLLLPCPLLADELSFEPEELKTKLGVGYAVRLLDMNGDDKLDICIVDQERIFWLENPSWSEHEILGPGQTNADNVAFAPADIDGDGQLDFAVAAGWGGGKTQRGTIQWITSAEPKEDHWNVHPIRNEHSTHRIQFADVVGDERPELVVGPLFGPGTTGPHFAEHGVRLIALEIPKNPTADPWPVHMIDNSLHVMHNFLPIDFTGNGQTDIISASYEGVYLHERQPDGTWQKSQLGSGDQESSPSRGASEVKVGQLVNGDRYIATLEPWHGNQVVVYTKPDDQPLRSLWNRHVLDDQLKWGHAVWCANLDGDADEELVIGIRDDQTDSTRRGLRIFDPQDAKGSQFKRIVIDPGAVAIEDLAVGDLNGDGKADIVAVGRQTHNAKIYWNQTQ</sequence>
<proteinExistence type="predicted"/>
<dbReference type="Proteomes" id="UP000551616">
    <property type="component" value="Unassembled WGS sequence"/>
</dbReference>
<dbReference type="SUPFAM" id="SSF69318">
    <property type="entry name" value="Integrin alpha N-terminal domain"/>
    <property type="match status" value="1"/>
</dbReference>
<dbReference type="Gene3D" id="2.130.10.130">
    <property type="entry name" value="Integrin alpha, N-terminal"/>
    <property type="match status" value="2"/>
</dbReference>
<dbReference type="PANTHER" id="PTHR44103:SF1">
    <property type="entry name" value="PROPROTEIN CONVERTASE P"/>
    <property type="match status" value="1"/>
</dbReference>
<keyword evidence="6" id="KW-1185">Reference proteome</keyword>
<organism evidence="5 6">
    <name type="scientific">Bremerella alba</name>
    <dbReference type="NCBI Taxonomy" id="980252"/>
    <lineage>
        <taxon>Bacteria</taxon>
        <taxon>Pseudomonadati</taxon>
        <taxon>Planctomycetota</taxon>
        <taxon>Planctomycetia</taxon>
        <taxon>Pirellulales</taxon>
        <taxon>Pirellulaceae</taxon>
        <taxon>Bremerella</taxon>
    </lineage>
</organism>
<keyword evidence="1 3" id="KW-0732">Signal</keyword>
<feature type="signal peptide" evidence="3">
    <location>
        <begin position="1"/>
        <end position="20"/>
    </location>
</feature>
<dbReference type="PANTHER" id="PTHR44103">
    <property type="entry name" value="PROPROTEIN CONVERTASE P"/>
    <property type="match status" value="1"/>
</dbReference>
<dbReference type="Pfam" id="PF22301">
    <property type="entry name" value="AUDH_beta_propeller"/>
    <property type="match status" value="1"/>
</dbReference>
<dbReference type="EMBL" id="JABRWO010000001">
    <property type="protein sequence ID" value="MBA2113164.1"/>
    <property type="molecule type" value="Genomic_DNA"/>
</dbReference>
<feature type="chain" id="PRO_5031544766" description="Aldos-2-ulose dehydratase beta-propeller domain-containing protein" evidence="3">
    <location>
        <begin position="21"/>
        <end position="401"/>
    </location>
</feature>
<dbReference type="InterPro" id="IPR013517">
    <property type="entry name" value="FG-GAP"/>
</dbReference>
<dbReference type="Pfam" id="PF13517">
    <property type="entry name" value="FG-GAP_3"/>
    <property type="match status" value="1"/>
</dbReference>
<dbReference type="InterPro" id="IPR054583">
    <property type="entry name" value="Beta-prop_AUDH"/>
</dbReference>